<accession>A0A916DSS7</accession>
<dbReference type="AlphaFoldDB" id="A0A916DSS7"/>
<evidence type="ECO:0000313" key="1">
    <source>
        <dbReference type="EMBL" id="BDS12729.1"/>
    </source>
</evidence>
<sequence length="203" mass="23628">MTVEDATKLVLNKANKRWSKITGVDYILDKNSPIIEKETLWYIPFIEKDIAKREPWVGAFQGYIIEKNSGEMFQPGSAYSLDEWIWGFELGFRNNKIDFTISSIKDFTKTSRLITELGIQYVIPEYESGTTWMIPKHYTKEEITTRLKQLPCTFENQNLTIRLDIIKEILKSSALEFSIKNTTCSYKKEIHGELIDKNGLIKK</sequence>
<dbReference type="Proteomes" id="UP001060919">
    <property type="component" value="Chromosome"/>
</dbReference>
<gene>
    <name evidence="1" type="ORF">AsAng_0034540</name>
</gene>
<name>A0A916DSS7_9BACT</name>
<proteinExistence type="predicted"/>
<reference evidence="1" key="1">
    <citation type="submission" date="2022-09" db="EMBL/GenBank/DDBJ databases">
        <title>Aureispira anguillicida sp. nov., isolated from Leptocephalus of Japanese eel Anguilla japonica.</title>
        <authorList>
            <person name="Yuasa K."/>
            <person name="Mekata T."/>
            <person name="Ikunari K."/>
        </authorList>
    </citation>
    <scope>NUCLEOTIDE SEQUENCE</scope>
    <source>
        <strain evidence="1">EL160426</strain>
    </source>
</reference>
<dbReference type="RefSeq" id="WP_264788087.1">
    <property type="nucleotide sequence ID" value="NZ_AP026867.1"/>
</dbReference>
<evidence type="ECO:0000313" key="2">
    <source>
        <dbReference type="Proteomes" id="UP001060919"/>
    </source>
</evidence>
<organism evidence="1 2">
    <name type="scientific">Aureispira anguillae</name>
    <dbReference type="NCBI Taxonomy" id="2864201"/>
    <lineage>
        <taxon>Bacteria</taxon>
        <taxon>Pseudomonadati</taxon>
        <taxon>Bacteroidota</taxon>
        <taxon>Saprospiria</taxon>
        <taxon>Saprospirales</taxon>
        <taxon>Saprospiraceae</taxon>
        <taxon>Aureispira</taxon>
    </lineage>
</organism>
<dbReference type="KEGG" id="aup:AsAng_0034540"/>
<keyword evidence="2" id="KW-1185">Reference proteome</keyword>
<protein>
    <submittedName>
        <fullName evidence="1">Uncharacterized protein</fullName>
    </submittedName>
</protein>
<dbReference type="EMBL" id="AP026867">
    <property type="protein sequence ID" value="BDS12729.1"/>
    <property type="molecule type" value="Genomic_DNA"/>
</dbReference>